<protein>
    <recommendedName>
        <fullName evidence="2">Replication-associated protein ORF2/G2P domain-containing protein</fullName>
    </recommendedName>
</protein>
<dbReference type="EMBL" id="JADBFD010000036">
    <property type="protein sequence ID" value="MBE2889664.1"/>
    <property type="molecule type" value="Genomic_DNA"/>
</dbReference>
<dbReference type="Proteomes" id="UP000618926">
    <property type="component" value="Unassembled WGS sequence"/>
</dbReference>
<feature type="region of interest" description="Disordered" evidence="1">
    <location>
        <begin position="1"/>
        <end position="71"/>
    </location>
</feature>
<proteinExistence type="predicted"/>
<dbReference type="Pfam" id="PF23343">
    <property type="entry name" value="REP_ORF2-G2P"/>
    <property type="match status" value="1"/>
</dbReference>
<comment type="caution">
    <text evidence="3">The sequence shown here is derived from an EMBL/GenBank/DDBJ whole genome shotgun (WGS) entry which is preliminary data.</text>
</comment>
<reference evidence="3 4" key="1">
    <citation type="submission" date="2020-10" db="EMBL/GenBank/DDBJ databases">
        <title>Investigation of anaerobic biodegradation of phenanthrene by a sulfate-dependent Geobacter anodireducens strain PheS2.</title>
        <authorList>
            <person name="Zhang Z."/>
        </authorList>
    </citation>
    <scope>NUCLEOTIDE SEQUENCE [LARGE SCALE GENOMIC DNA]</scope>
    <source>
        <strain evidence="3 4">PheS2</strain>
    </source>
</reference>
<gene>
    <name evidence="3" type="ORF">IIE05_17030</name>
</gene>
<dbReference type="InterPro" id="IPR056906">
    <property type="entry name" value="ORF2/G2P_dom"/>
</dbReference>
<feature type="domain" description="Replication-associated protein ORF2/G2P" evidence="2">
    <location>
        <begin position="156"/>
        <end position="274"/>
    </location>
</feature>
<accession>A0ABR9NZH4</accession>
<sequence length="395" mass="45762">MSKQETQQHSASPQLPSTEHTTDHHQEQPSDSPVVPGRAGTIGGAEETFPTKTATPSPPLPGLESYFPPLPLELDNSSKTLTPELKALFEKWDNEKPRKGACITIFPSGEITGGYYRTGRRTMPHKREKIASEEFTRQARKTIRRAVECGLTSFKLFITLTFDPKLAQLDDEGRVNQDWGKKQFKRFLNTLKKKYDRKLEKQGKDHKELTYIWVAEIQEKNTQNIHFHMLVDQPFIPVQWLVDIWGQANNSVNVKKVSNQEHAAHYMLKYMSKGHCPIEGKRYGMTQNLLEKIKPQRIRLEGEARREAFRRVKRDFYWQIENNGGCISDFGFSIPAPRRERVWRDRQGVMRKTKAIPRSLSEKFLQTLESRVKQIEREEEVDSACSNDYSDEVPF</sequence>
<name>A0ABR9NZH4_9BACT</name>
<dbReference type="RefSeq" id="WP_192906005.1">
    <property type="nucleotide sequence ID" value="NZ_JADBFD010000036.1"/>
</dbReference>
<evidence type="ECO:0000313" key="3">
    <source>
        <dbReference type="EMBL" id="MBE2889664.1"/>
    </source>
</evidence>
<feature type="compositionally biased region" description="Polar residues" evidence="1">
    <location>
        <begin position="1"/>
        <end position="19"/>
    </location>
</feature>
<evidence type="ECO:0000259" key="2">
    <source>
        <dbReference type="Pfam" id="PF23343"/>
    </source>
</evidence>
<evidence type="ECO:0000313" key="4">
    <source>
        <dbReference type="Proteomes" id="UP000618926"/>
    </source>
</evidence>
<keyword evidence="4" id="KW-1185">Reference proteome</keyword>
<evidence type="ECO:0000256" key="1">
    <source>
        <dbReference type="SAM" id="MobiDB-lite"/>
    </source>
</evidence>
<organism evidence="3 4">
    <name type="scientific">Geobacter anodireducens</name>
    <dbReference type="NCBI Taxonomy" id="1340425"/>
    <lineage>
        <taxon>Bacteria</taxon>
        <taxon>Pseudomonadati</taxon>
        <taxon>Thermodesulfobacteriota</taxon>
        <taxon>Desulfuromonadia</taxon>
        <taxon>Geobacterales</taxon>
        <taxon>Geobacteraceae</taxon>
        <taxon>Geobacter</taxon>
    </lineage>
</organism>